<gene>
    <name evidence="5" type="ORF">K402DRAFT_227873</name>
</gene>
<dbReference type="PANTHER" id="PTHR11360">
    <property type="entry name" value="MONOCARBOXYLATE TRANSPORTER"/>
    <property type="match status" value="1"/>
</dbReference>
<name>A0A6G1HBE1_9PEZI</name>
<dbReference type="InterPro" id="IPR050327">
    <property type="entry name" value="Proton-linked_MCT"/>
</dbReference>
<feature type="transmembrane region" description="Helical" evidence="4">
    <location>
        <begin position="280"/>
        <end position="300"/>
    </location>
</feature>
<dbReference type="InterPro" id="IPR011701">
    <property type="entry name" value="MFS"/>
</dbReference>
<dbReference type="GO" id="GO:0022857">
    <property type="term" value="F:transmembrane transporter activity"/>
    <property type="evidence" value="ECO:0007669"/>
    <property type="project" value="InterPro"/>
</dbReference>
<feature type="transmembrane region" description="Helical" evidence="4">
    <location>
        <begin position="222"/>
        <end position="242"/>
    </location>
</feature>
<comment type="subcellular location">
    <subcellularLocation>
        <location evidence="1">Membrane</location>
        <topology evidence="1">Multi-pass membrane protein</topology>
    </subcellularLocation>
</comment>
<evidence type="ECO:0000256" key="4">
    <source>
        <dbReference type="SAM" id="Phobius"/>
    </source>
</evidence>
<feature type="compositionally biased region" description="Basic and acidic residues" evidence="3">
    <location>
        <begin position="12"/>
        <end position="45"/>
    </location>
</feature>
<dbReference type="OrthoDB" id="6499973at2759"/>
<keyword evidence="6" id="KW-1185">Reference proteome</keyword>
<accession>A0A6G1HBE1</accession>
<protein>
    <submittedName>
        <fullName evidence="5">MFS general substrate transporter</fullName>
    </submittedName>
</protein>
<feature type="transmembrane region" description="Helical" evidence="4">
    <location>
        <begin position="249"/>
        <end position="268"/>
    </location>
</feature>
<feature type="compositionally biased region" description="Pro residues" evidence="3">
    <location>
        <begin position="82"/>
        <end position="91"/>
    </location>
</feature>
<proteinExistence type="inferred from homology"/>
<reference evidence="5" key="1">
    <citation type="journal article" date="2020" name="Stud. Mycol.">
        <title>101 Dothideomycetes genomes: a test case for predicting lifestyles and emergence of pathogens.</title>
        <authorList>
            <person name="Haridas S."/>
            <person name="Albert R."/>
            <person name="Binder M."/>
            <person name="Bloem J."/>
            <person name="Labutti K."/>
            <person name="Salamov A."/>
            <person name="Andreopoulos B."/>
            <person name="Baker S."/>
            <person name="Barry K."/>
            <person name="Bills G."/>
            <person name="Bluhm B."/>
            <person name="Cannon C."/>
            <person name="Castanera R."/>
            <person name="Culley D."/>
            <person name="Daum C."/>
            <person name="Ezra D."/>
            <person name="Gonzalez J."/>
            <person name="Henrissat B."/>
            <person name="Kuo A."/>
            <person name="Liang C."/>
            <person name="Lipzen A."/>
            <person name="Lutzoni F."/>
            <person name="Magnuson J."/>
            <person name="Mondo S."/>
            <person name="Nolan M."/>
            <person name="Ohm R."/>
            <person name="Pangilinan J."/>
            <person name="Park H.-J."/>
            <person name="Ramirez L."/>
            <person name="Alfaro M."/>
            <person name="Sun H."/>
            <person name="Tritt A."/>
            <person name="Yoshinaga Y."/>
            <person name="Zwiers L.-H."/>
            <person name="Turgeon B."/>
            <person name="Goodwin S."/>
            <person name="Spatafora J."/>
            <person name="Crous P."/>
            <person name="Grigoriev I."/>
        </authorList>
    </citation>
    <scope>NUCLEOTIDE SEQUENCE</scope>
    <source>
        <strain evidence="5">CBS 113979</strain>
    </source>
</reference>
<evidence type="ECO:0000256" key="2">
    <source>
        <dbReference type="ARBA" id="ARBA00006727"/>
    </source>
</evidence>
<dbReference type="Pfam" id="PF07690">
    <property type="entry name" value="MFS_1"/>
    <property type="match status" value="1"/>
</dbReference>
<evidence type="ECO:0000313" key="5">
    <source>
        <dbReference type="EMBL" id="KAF1990377.1"/>
    </source>
</evidence>
<feature type="transmembrane region" description="Helical" evidence="4">
    <location>
        <begin position="483"/>
        <end position="501"/>
    </location>
</feature>
<feature type="transmembrane region" description="Helical" evidence="4">
    <location>
        <begin position="188"/>
        <end position="210"/>
    </location>
</feature>
<comment type="similarity">
    <text evidence="2">Belongs to the major facilitator superfamily. Monocarboxylate porter (TC 2.A.1.13) family.</text>
</comment>
<feature type="transmembrane region" description="Helical" evidence="4">
    <location>
        <begin position="321"/>
        <end position="342"/>
    </location>
</feature>
<feature type="transmembrane region" description="Helical" evidence="4">
    <location>
        <begin position="450"/>
        <end position="471"/>
    </location>
</feature>
<dbReference type="Gene3D" id="1.20.1250.20">
    <property type="entry name" value="MFS general substrate transporter like domains"/>
    <property type="match status" value="1"/>
</dbReference>
<dbReference type="SUPFAM" id="SSF103473">
    <property type="entry name" value="MFS general substrate transporter"/>
    <property type="match status" value="1"/>
</dbReference>
<dbReference type="GO" id="GO:0016020">
    <property type="term" value="C:membrane"/>
    <property type="evidence" value="ECO:0007669"/>
    <property type="project" value="UniProtKB-SubCell"/>
</dbReference>
<sequence length="512" mass="55042">MEKQENVTYDVNCKERVGSKSSDDDADDTSIKSEKTASQFDEHGSIRSQTPEQDSLDPAQREQQQHKDHHHHNDTSSKTPNPQDPKTPNPAPDTLLTRALSRITTNASTPPPPPPDGGLLAWTQVLCGWIVLFTTWGLVNSFGAFQTYYSASLLSSYPPSTISWIGSLQVFLTFFVGAFSGRMLDAGLFLPTFVVGMVLQLAGMFLMSLARSYAVLMATQGLLTGLGGGIFFCPSIGLIATYFSKKRALAIGIATTGNSAGGIIYPLIVRELLPKIGFAWTARVLGFVNLAGLAVCVAFMRPRLPPRKTGPLLDVAAFREPVYMLFVAGLFCLIMSAYYTFYYIASFGVDTLNLSYASSTTLIMLMNGIGIPARLLPPFLADRFGVLNIFLPVIIALTIIAFAWLSVVSVPGFYVWTCFYGLANAAFQCLIPTTVASLTDDMRKVGTRLGMAFSMVSFAALTGGPIGGAIIGADGGSYTSSQAWAAGLAVCAVALIVAARCKKVGWNLKKKC</sequence>
<dbReference type="InterPro" id="IPR036259">
    <property type="entry name" value="MFS_trans_sf"/>
</dbReference>
<feature type="transmembrane region" description="Helical" evidence="4">
    <location>
        <begin position="385"/>
        <end position="407"/>
    </location>
</feature>
<dbReference type="AlphaFoldDB" id="A0A6G1HBE1"/>
<keyword evidence="4" id="KW-0812">Transmembrane</keyword>
<evidence type="ECO:0000256" key="1">
    <source>
        <dbReference type="ARBA" id="ARBA00004141"/>
    </source>
</evidence>
<feature type="region of interest" description="Disordered" evidence="3">
    <location>
        <begin position="1"/>
        <end position="94"/>
    </location>
</feature>
<feature type="transmembrane region" description="Helical" evidence="4">
    <location>
        <begin position="119"/>
        <end position="142"/>
    </location>
</feature>
<dbReference type="EMBL" id="ML977142">
    <property type="protein sequence ID" value="KAF1990377.1"/>
    <property type="molecule type" value="Genomic_DNA"/>
</dbReference>
<feature type="transmembrane region" description="Helical" evidence="4">
    <location>
        <begin position="413"/>
        <end position="438"/>
    </location>
</feature>
<feature type="transmembrane region" description="Helical" evidence="4">
    <location>
        <begin position="354"/>
        <end position="373"/>
    </location>
</feature>
<dbReference type="Proteomes" id="UP000800041">
    <property type="component" value="Unassembled WGS sequence"/>
</dbReference>
<feature type="transmembrane region" description="Helical" evidence="4">
    <location>
        <begin position="162"/>
        <end position="181"/>
    </location>
</feature>
<keyword evidence="4" id="KW-1133">Transmembrane helix</keyword>
<evidence type="ECO:0000313" key="6">
    <source>
        <dbReference type="Proteomes" id="UP000800041"/>
    </source>
</evidence>
<organism evidence="5 6">
    <name type="scientific">Aulographum hederae CBS 113979</name>
    <dbReference type="NCBI Taxonomy" id="1176131"/>
    <lineage>
        <taxon>Eukaryota</taxon>
        <taxon>Fungi</taxon>
        <taxon>Dikarya</taxon>
        <taxon>Ascomycota</taxon>
        <taxon>Pezizomycotina</taxon>
        <taxon>Dothideomycetes</taxon>
        <taxon>Pleosporomycetidae</taxon>
        <taxon>Aulographales</taxon>
        <taxon>Aulographaceae</taxon>
    </lineage>
</organism>
<evidence type="ECO:0000256" key="3">
    <source>
        <dbReference type="SAM" id="MobiDB-lite"/>
    </source>
</evidence>
<keyword evidence="4" id="KW-0472">Membrane</keyword>
<dbReference type="PANTHER" id="PTHR11360:SF130">
    <property type="entry name" value="MAJOR FACILITATOR SUPERFAMILY (MFS) PROFILE DOMAIN-CONTAINING PROTEIN-RELATED"/>
    <property type="match status" value="1"/>
</dbReference>
<feature type="compositionally biased region" description="Basic and acidic residues" evidence="3">
    <location>
        <begin position="59"/>
        <end position="75"/>
    </location>
</feature>